<name>A0A7S0XNB4_9EUKA</name>
<reference evidence="2" key="1">
    <citation type="submission" date="2021-01" db="EMBL/GenBank/DDBJ databases">
        <authorList>
            <person name="Corre E."/>
            <person name="Pelletier E."/>
            <person name="Niang G."/>
            <person name="Scheremetjew M."/>
            <person name="Finn R."/>
            <person name="Kale V."/>
            <person name="Holt S."/>
            <person name="Cochrane G."/>
            <person name="Meng A."/>
            <person name="Brown T."/>
            <person name="Cohen L."/>
        </authorList>
    </citation>
    <scope>NUCLEOTIDE SEQUENCE</scope>
</reference>
<dbReference type="AlphaFoldDB" id="A0A7S0XNB4"/>
<feature type="signal peptide" evidence="1">
    <location>
        <begin position="1"/>
        <end position="20"/>
    </location>
</feature>
<dbReference type="EMBL" id="HBFI01001542">
    <property type="protein sequence ID" value="CAD8732204.1"/>
    <property type="molecule type" value="Transcribed_RNA"/>
</dbReference>
<protein>
    <submittedName>
        <fullName evidence="2">Uncharacterized protein</fullName>
    </submittedName>
</protein>
<sequence>MQYKYCLRVAFVLGLIAAHAREFSSGQLDEEEASIVNVPNSCIGQDDNDDTIVKLADGQSYPLVHTKCRNEFMIVDVNQDDSWADYFVSMRKYHYNLLGPGKDDHVNWQEWMTVAQDEFLISPDCHTCDAHFELNDKYKTQSAYYMTPVADGCTQLPIGRIGCDMDWHTYACRVCETVETREPGYWISYEVYNGLNDADNTFHFIDEVDEENFAKYGLCGFTVRDAKADHSAEIDTFEHCKTVTHDDVEGEGILPRRKPSMGLDGRFCMCVKPEEYSEYQVPKQQLVDKVRTDSEAEDASSVWTSDAKVDLYRLWQKDFEHGTYRILKPGKYIVM</sequence>
<feature type="chain" id="PRO_5031170727" evidence="1">
    <location>
        <begin position="21"/>
        <end position="335"/>
    </location>
</feature>
<keyword evidence="1" id="KW-0732">Signal</keyword>
<evidence type="ECO:0000313" key="2">
    <source>
        <dbReference type="EMBL" id="CAD8732204.1"/>
    </source>
</evidence>
<organism evidence="2">
    <name type="scientific">Elphidium margaritaceum</name>
    <dbReference type="NCBI Taxonomy" id="933848"/>
    <lineage>
        <taxon>Eukaryota</taxon>
        <taxon>Sar</taxon>
        <taxon>Rhizaria</taxon>
        <taxon>Retaria</taxon>
        <taxon>Foraminifera</taxon>
        <taxon>Rotaliida</taxon>
        <taxon>Elphidiidae</taxon>
        <taxon>Elphidium</taxon>
    </lineage>
</organism>
<gene>
    <name evidence="2" type="ORF">EMAR1385_LOCUS1083</name>
</gene>
<accession>A0A7S0XNB4</accession>
<proteinExistence type="predicted"/>
<evidence type="ECO:0000256" key="1">
    <source>
        <dbReference type="SAM" id="SignalP"/>
    </source>
</evidence>